<dbReference type="InterPro" id="IPR007111">
    <property type="entry name" value="NACHT_NTPase"/>
</dbReference>
<name>A0A3S9MBP3_9ACTN</name>
<sequence length="1215" mass="134545">MTARRSRTSEGTRIMTSDMAKVYAEVYAVRGPRGKFSKRAAPADVSRYGPAMGRESKQVRAGGERAVGAGGDVKAAATGDHSTATYTHIENQYVTQVPEPDALSLEETDEALRRYSTRIRETYGRLDLDVLIPTEEGDHPPVGLDEVFVAPTVRADPPPVELPRDIRQRLVDSGEWPSSLPPGLEREALERARRAYADRPARDVLEVLADPGEARIVLLGDPGAGKSTLARHLALALTQEVAADDPLAPLAGRVPLVVELREYAAGEWRERTFEDFLRHLHGTKGMAPPVAVAERLLAEGRAVVVFDGLDELFDPAAREQVSHRIADFAGRYGDAGVRVVVTSRVIGYRRGVLERAGFAHYMIQDLSKEQVGRFAGRWYATAYPHDGERAAQLCRRLTDAVGYSRPVGELAGNPLLLTILAIIGRRRELPRDRQGVYRHAVAVLVAHWDEHAKNLRASTDVEALSYLGDEDRHELLRLVARRMQDGDGGIAGNHIHQDDLLDTFKEYLREQYELPVAHAVSAARTMVRQFRERNFILGHYGGGVYGFVHRAFLEYLAAVDIDRRYTREREWTPEEFIEQVFARHAEDSAWHEVLLLVVGQIGEREAGAAIDRLLEMHRRRLSASPEVPLLVLAVRALAEVRRIGALAAQSRAVVDGIVVLLEEAHLNYSLVQAEEIAAALATFPLHWSGRSRLLRWFHLRGQFGYNSVTGRYAVGLYPRSALPQAMAVHAEDPSVRAASLDALAARWSTEQEVRELLRVRAVMDPVPRVRGGALALLPGLGPDEDDSSVLIADRSVDDPSLQVRALALSLRRDPEAGGLWALLVDFAVSADSEYDRGAALSALALYWSNAPEVRALLCRRAVEDPKGGVRAEALRGLGHVLDDERVVALMRSRAVEDTFYEARYAALSYLTQHWGDWQLARRRAVEDEDWFVRSEALFSLRNLRGEDTDTWRLARLRAVEDPDEQVRATACSVLWQTAGTQAADTWEFLRARIADEPSGSARQAALSGLVRLGTSEARTWELVHRLAVSDHSEGVRAAAVEHLCGHRGDKAATWELAFDRLRNDQDAHVRQQTLRALRHYRGDETVKWEAIRVCAYTATATPVRYQALALLATGRGDDATTLELIRDLATADAAPTVRAEALRWYAVCVRDENAAEFLRDRAVVDPDPDPRGAALQSLAFGWPAHPATLPFLRDHADAVTVAAAEALAPLADQLP</sequence>
<reference evidence="2 3" key="1">
    <citation type="journal article" date="2019" name="Int. J. Syst. Evol. Microbiol.">
        <title>Streptomyces cyaneochromogenes sp. nov., a blue pigment-producing actinomycete from manganese-contaminated soil.</title>
        <authorList>
            <person name="Tang X."/>
            <person name="Zhao J."/>
            <person name="Li K."/>
            <person name="Chen Z."/>
            <person name="Sun Y."/>
            <person name="Gao J."/>
        </authorList>
    </citation>
    <scope>NUCLEOTIDE SEQUENCE [LARGE SCALE GENOMIC DNA]</scope>
    <source>
        <strain evidence="2 3">MK-45</strain>
    </source>
</reference>
<dbReference type="SUPFAM" id="SSF48371">
    <property type="entry name" value="ARM repeat"/>
    <property type="match status" value="1"/>
</dbReference>
<dbReference type="OrthoDB" id="135105at2"/>
<evidence type="ECO:0000313" key="2">
    <source>
        <dbReference type="EMBL" id="AZQ36634.1"/>
    </source>
</evidence>
<dbReference type="EMBL" id="CP034539">
    <property type="protein sequence ID" value="AZQ36634.1"/>
    <property type="molecule type" value="Genomic_DNA"/>
</dbReference>
<accession>A0A3S9MBP3</accession>
<dbReference type="Proteomes" id="UP000280298">
    <property type="component" value="Chromosome"/>
</dbReference>
<evidence type="ECO:0000313" key="3">
    <source>
        <dbReference type="Proteomes" id="UP000280298"/>
    </source>
</evidence>
<organism evidence="2 3">
    <name type="scientific">Streptomyces cyaneochromogenes</name>
    <dbReference type="NCBI Taxonomy" id="2496836"/>
    <lineage>
        <taxon>Bacteria</taxon>
        <taxon>Bacillati</taxon>
        <taxon>Actinomycetota</taxon>
        <taxon>Actinomycetes</taxon>
        <taxon>Kitasatosporales</taxon>
        <taxon>Streptomycetaceae</taxon>
        <taxon>Streptomyces</taxon>
    </lineage>
</organism>
<proteinExistence type="predicted"/>
<evidence type="ECO:0000259" key="1">
    <source>
        <dbReference type="PROSITE" id="PS50837"/>
    </source>
</evidence>
<dbReference type="PROSITE" id="PS50837">
    <property type="entry name" value="NACHT"/>
    <property type="match status" value="1"/>
</dbReference>
<gene>
    <name evidence="2" type="ORF">EJ357_26980</name>
</gene>
<dbReference type="Gene3D" id="3.40.50.300">
    <property type="entry name" value="P-loop containing nucleotide triphosphate hydrolases"/>
    <property type="match status" value="1"/>
</dbReference>
<dbReference type="InterPro" id="IPR016024">
    <property type="entry name" value="ARM-type_fold"/>
</dbReference>
<dbReference type="PANTHER" id="PTHR46844">
    <property type="entry name" value="SLR5058 PROTEIN"/>
    <property type="match status" value="1"/>
</dbReference>
<dbReference type="CDD" id="cd00267">
    <property type="entry name" value="ABC_ATPase"/>
    <property type="match status" value="1"/>
</dbReference>
<dbReference type="Gene3D" id="1.25.10.10">
    <property type="entry name" value="Leucine-rich Repeat Variant"/>
    <property type="match status" value="3"/>
</dbReference>
<dbReference type="AlphaFoldDB" id="A0A3S9MBP3"/>
<keyword evidence="3" id="KW-1185">Reference proteome</keyword>
<dbReference type="Pfam" id="PF13646">
    <property type="entry name" value="HEAT_2"/>
    <property type="match status" value="1"/>
</dbReference>
<dbReference type="SUPFAM" id="SSF52540">
    <property type="entry name" value="P-loop containing nucleoside triphosphate hydrolases"/>
    <property type="match status" value="1"/>
</dbReference>
<dbReference type="InterPro" id="IPR011989">
    <property type="entry name" value="ARM-like"/>
</dbReference>
<dbReference type="InterPro" id="IPR027417">
    <property type="entry name" value="P-loop_NTPase"/>
</dbReference>
<protein>
    <submittedName>
        <fullName evidence="2">NACHT domain-containing protein</fullName>
    </submittedName>
</protein>
<dbReference type="Pfam" id="PF05729">
    <property type="entry name" value="NACHT"/>
    <property type="match status" value="1"/>
</dbReference>
<dbReference type="KEGG" id="scya:EJ357_26980"/>
<dbReference type="PANTHER" id="PTHR46844:SF1">
    <property type="entry name" value="SLR5058 PROTEIN"/>
    <property type="match status" value="1"/>
</dbReference>
<feature type="domain" description="NACHT" evidence="1">
    <location>
        <begin position="214"/>
        <end position="312"/>
    </location>
</feature>